<protein>
    <recommendedName>
        <fullName evidence="4">Sulfotransferase</fullName>
    </recommendedName>
</protein>
<name>A0A1V1PEU6_9BACT</name>
<feature type="transmembrane region" description="Helical" evidence="1">
    <location>
        <begin position="57"/>
        <end position="76"/>
    </location>
</feature>
<dbReference type="PANTHER" id="PTHR36451">
    <property type="entry name" value="PAPS-DEPENDENT SULFOTRANSFERASE STF3"/>
    <property type="match status" value="1"/>
</dbReference>
<dbReference type="AlphaFoldDB" id="A0A1V1PEU6"/>
<dbReference type="Pfam" id="PF13469">
    <property type="entry name" value="Sulfotransfer_3"/>
    <property type="match status" value="1"/>
</dbReference>
<evidence type="ECO:0008006" key="4">
    <source>
        <dbReference type="Google" id="ProtNLM"/>
    </source>
</evidence>
<dbReference type="SUPFAM" id="SSF52540">
    <property type="entry name" value="P-loop containing nucleoside triphosphate hydrolases"/>
    <property type="match status" value="1"/>
</dbReference>
<gene>
    <name evidence="2" type="ORF">OMM_01063</name>
</gene>
<dbReference type="EMBL" id="ATBP01000073">
    <property type="protein sequence ID" value="ETR73308.1"/>
    <property type="molecule type" value="Genomic_DNA"/>
</dbReference>
<evidence type="ECO:0000313" key="3">
    <source>
        <dbReference type="Proteomes" id="UP000189670"/>
    </source>
</evidence>
<keyword evidence="1" id="KW-1133">Transmembrane helix</keyword>
<comment type="caution">
    <text evidence="2">The sequence shown here is derived from an EMBL/GenBank/DDBJ whole genome shotgun (WGS) entry which is preliminary data.</text>
</comment>
<feature type="transmembrane region" description="Helical" evidence="1">
    <location>
        <begin position="12"/>
        <end position="36"/>
    </location>
</feature>
<dbReference type="InterPro" id="IPR027417">
    <property type="entry name" value="P-loop_NTPase"/>
</dbReference>
<keyword evidence="1" id="KW-0472">Membrane</keyword>
<reference evidence="3" key="1">
    <citation type="submission" date="2012-11" db="EMBL/GenBank/DDBJ databases">
        <authorList>
            <person name="Lucero-Rivera Y.E."/>
            <person name="Tovar-Ramirez D."/>
        </authorList>
    </citation>
    <scope>NUCLEOTIDE SEQUENCE [LARGE SCALE GENOMIC DNA]</scope>
    <source>
        <strain evidence="3">Araruama</strain>
    </source>
</reference>
<evidence type="ECO:0000313" key="2">
    <source>
        <dbReference type="EMBL" id="ETR73308.1"/>
    </source>
</evidence>
<evidence type="ECO:0000256" key="1">
    <source>
        <dbReference type="SAM" id="Phobius"/>
    </source>
</evidence>
<sequence>MPENMPKHVPLMPVSVIFGRIMDAIKMQSGYFYYYHLIKLSLFNSKNTQARWTPRRCLIMAFLFPALVGLQTIHWICFFMDDIFFKAYKDIKIKEPLFIVGVPRSGTTLLQRILSNDTGKFTTCMLWELLFAPAIIERKFFILLGKLDALLGKPVFRLINYLDRFAFKGLDNIHLASLTSPEEDYFLLLPVCACFLLIHIFPFDEELWHLAYFDDQMPETDKKYIMSFYTSWNMNWQTFFKRMGF</sequence>
<dbReference type="Gene3D" id="3.40.50.300">
    <property type="entry name" value="P-loop containing nucleotide triphosphate hydrolases"/>
    <property type="match status" value="1"/>
</dbReference>
<dbReference type="PANTHER" id="PTHR36451:SF1">
    <property type="entry name" value="OMEGA-HYDROXY-BETA-DIHYDROMENAQUINONE-9 SULFOTRANSFERASE STF3"/>
    <property type="match status" value="1"/>
</dbReference>
<proteinExistence type="predicted"/>
<dbReference type="InterPro" id="IPR052736">
    <property type="entry name" value="Stf3_sulfotransferase"/>
</dbReference>
<dbReference type="Proteomes" id="UP000189670">
    <property type="component" value="Unassembled WGS sequence"/>
</dbReference>
<accession>A0A1V1PEU6</accession>
<keyword evidence="1" id="KW-0812">Transmembrane</keyword>
<organism evidence="2 3">
    <name type="scientific">Candidatus Magnetoglobus multicellularis str. Araruama</name>
    <dbReference type="NCBI Taxonomy" id="890399"/>
    <lineage>
        <taxon>Bacteria</taxon>
        <taxon>Pseudomonadati</taxon>
        <taxon>Thermodesulfobacteriota</taxon>
        <taxon>Desulfobacteria</taxon>
        <taxon>Desulfobacterales</taxon>
        <taxon>Desulfobacteraceae</taxon>
        <taxon>Candidatus Magnetoglobus</taxon>
    </lineage>
</organism>